<feature type="transmembrane region" description="Helical" evidence="1">
    <location>
        <begin position="92"/>
        <end position="113"/>
    </location>
</feature>
<accession>A0A246B815</accession>
<reference evidence="2 3" key="2">
    <citation type="submission" date="2017-05" db="EMBL/GenBank/DDBJ databases">
        <title>Genome of Chryseobacterium haifense.</title>
        <authorList>
            <person name="Newman J.D."/>
        </authorList>
    </citation>
    <scope>NUCLEOTIDE SEQUENCE [LARGE SCALE GENOMIC DNA]</scope>
    <source>
        <strain evidence="2 3">DSM 19056</strain>
    </source>
</reference>
<name>A0A246B815_9FLAO</name>
<dbReference type="EMBL" id="JASZ02000027">
    <property type="protein sequence ID" value="OWK97502.1"/>
    <property type="molecule type" value="Genomic_DNA"/>
</dbReference>
<keyword evidence="1" id="KW-0812">Transmembrane</keyword>
<keyword evidence="1" id="KW-0472">Membrane</keyword>
<protein>
    <submittedName>
        <fullName evidence="2">Uncharacterized protein</fullName>
    </submittedName>
</protein>
<sequence>MKGKIKLKLNQKSSFKNNIYEIFIDDTFVGNVDYKNPKLDIVTTLGNHKILVKGQDYEKEQNFNLSSRKIILPIDINENFLWTNQHSELPKIMNGVIIGFLLVYAFVITYLLYNRQIEFMYPLVIPFFILLFTNSSLKSSHKFKLHFR</sequence>
<proteinExistence type="predicted"/>
<evidence type="ECO:0000313" key="3">
    <source>
        <dbReference type="Proteomes" id="UP000197587"/>
    </source>
</evidence>
<keyword evidence="3" id="KW-1185">Reference proteome</keyword>
<dbReference type="AlphaFoldDB" id="A0A246B815"/>
<dbReference type="Proteomes" id="UP000197587">
    <property type="component" value="Unassembled WGS sequence"/>
</dbReference>
<dbReference type="RefSeq" id="WP_031504420.1">
    <property type="nucleotide sequence ID" value="NZ_JASZ02000027.1"/>
</dbReference>
<keyword evidence="1" id="KW-1133">Transmembrane helix</keyword>
<comment type="caution">
    <text evidence="2">The sequence shown here is derived from an EMBL/GenBank/DDBJ whole genome shotgun (WGS) entry which is preliminary data.</text>
</comment>
<organism evidence="2 3">
    <name type="scientific">Kaistella haifensis DSM 19056</name>
    <dbReference type="NCBI Taxonomy" id="1450526"/>
    <lineage>
        <taxon>Bacteria</taxon>
        <taxon>Pseudomonadati</taxon>
        <taxon>Bacteroidota</taxon>
        <taxon>Flavobacteriia</taxon>
        <taxon>Flavobacteriales</taxon>
        <taxon>Weeksellaceae</taxon>
        <taxon>Chryseobacterium group</taxon>
        <taxon>Kaistella</taxon>
    </lineage>
</organism>
<evidence type="ECO:0000256" key="1">
    <source>
        <dbReference type="SAM" id="Phobius"/>
    </source>
</evidence>
<gene>
    <name evidence="2" type="ORF">AP75_11125</name>
</gene>
<reference evidence="2 3" key="1">
    <citation type="submission" date="2014-01" db="EMBL/GenBank/DDBJ databases">
        <authorList>
            <consortium name="Genome Consortium for Active Teaching"/>
            <person name="Sontag T.C."/>
            <person name="Newman J.D."/>
        </authorList>
    </citation>
    <scope>NUCLEOTIDE SEQUENCE [LARGE SCALE GENOMIC DNA]</scope>
    <source>
        <strain evidence="2 3">DSM 19056</strain>
    </source>
</reference>
<feature type="transmembrane region" description="Helical" evidence="1">
    <location>
        <begin position="119"/>
        <end position="137"/>
    </location>
</feature>
<evidence type="ECO:0000313" key="2">
    <source>
        <dbReference type="EMBL" id="OWK97502.1"/>
    </source>
</evidence>